<comment type="caution">
    <text evidence="1">The sequence shown here is derived from an EMBL/GenBank/DDBJ whole genome shotgun (WGS) entry which is preliminary data.</text>
</comment>
<dbReference type="Proteomes" id="UP000189739">
    <property type="component" value="Unassembled WGS sequence"/>
</dbReference>
<evidence type="ECO:0000313" key="1">
    <source>
        <dbReference type="EMBL" id="OOQ62089.1"/>
    </source>
</evidence>
<sequence length="186" mass="20775">MRNCLRNKLKSQLMRNLSLLIIIVALGLSACKKEEVVTGYDDSYAAWQSFKKSSNNSYSYVTYYGSWTGIYAESKITVLNGKVVGRDFFRTRTTAVPMVADTITKWTESGVTLNTHDDGFETLTLDQIYTKAKTELLNVSRAQNEVVFRADNNGIVSAAGFIPNNCADDCFTGVYIKNVKVYVKSI</sequence>
<proteinExistence type="predicted"/>
<name>A0A1S9PMC7_9SPHI</name>
<accession>A0A1S9PMC7</accession>
<protein>
    <submittedName>
        <fullName evidence="1">Uncharacterized protein</fullName>
    </submittedName>
</protein>
<dbReference type="EMBL" id="MBTF01000001">
    <property type="protein sequence ID" value="OOQ62089.1"/>
    <property type="molecule type" value="Genomic_DNA"/>
</dbReference>
<organism evidence="1 2">
    <name type="scientific">Mucilaginibacter pedocola</name>
    <dbReference type="NCBI Taxonomy" id="1792845"/>
    <lineage>
        <taxon>Bacteria</taxon>
        <taxon>Pseudomonadati</taxon>
        <taxon>Bacteroidota</taxon>
        <taxon>Sphingobacteriia</taxon>
        <taxon>Sphingobacteriales</taxon>
        <taxon>Sphingobacteriaceae</taxon>
        <taxon>Mucilaginibacter</taxon>
    </lineage>
</organism>
<evidence type="ECO:0000313" key="2">
    <source>
        <dbReference type="Proteomes" id="UP000189739"/>
    </source>
</evidence>
<gene>
    <name evidence="1" type="ORF">BC343_03295</name>
</gene>
<dbReference type="STRING" id="1792845.BC343_03295"/>
<reference evidence="1 2" key="1">
    <citation type="submission" date="2016-07" db="EMBL/GenBank/DDBJ databases">
        <title>Genomic analysis of zinc-resistant bacterium Mucilaginibacter pedocola TBZ30.</title>
        <authorList>
            <person name="Huang J."/>
            <person name="Tang J."/>
        </authorList>
    </citation>
    <scope>NUCLEOTIDE SEQUENCE [LARGE SCALE GENOMIC DNA]</scope>
    <source>
        <strain evidence="1 2">TBZ30</strain>
    </source>
</reference>
<keyword evidence="2" id="KW-1185">Reference proteome</keyword>
<dbReference type="PROSITE" id="PS51257">
    <property type="entry name" value="PROKAR_LIPOPROTEIN"/>
    <property type="match status" value="1"/>
</dbReference>
<dbReference type="AlphaFoldDB" id="A0A1S9PMC7"/>